<evidence type="ECO:0000313" key="3">
    <source>
        <dbReference type="EMBL" id="MBJ6724402.1"/>
    </source>
</evidence>
<dbReference type="PROSITE" id="PS50110">
    <property type="entry name" value="RESPONSE_REGULATORY"/>
    <property type="match status" value="1"/>
</dbReference>
<feature type="domain" description="Response regulatory" evidence="2">
    <location>
        <begin position="2"/>
        <end position="127"/>
    </location>
</feature>
<dbReference type="CDD" id="cd17546">
    <property type="entry name" value="REC_hyHK_CKI1_RcsC-like"/>
    <property type="match status" value="1"/>
</dbReference>
<dbReference type="PANTHER" id="PTHR43228:SF1">
    <property type="entry name" value="TWO-COMPONENT RESPONSE REGULATOR ARR22"/>
    <property type="match status" value="1"/>
</dbReference>
<gene>
    <name evidence="3" type="ORF">JFN93_06760</name>
</gene>
<keyword evidence="1" id="KW-0597">Phosphoprotein</keyword>
<accession>A0A8J7LYA3</accession>
<comment type="caution">
    <text evidence="3">The sequence shown here is derived from an EMBL/GenBank/DDBJ whole genome shotgun (WGS) entry which is preliminary data.</text>
</comment>
<keyword evidence="4" id="KW-1185">Reference proteome</keyword>
<dbReference type="RefSeq" id="WP_199383254.1">
    <property type="nucleotide sequence ID" value="NZ_JAEMHM010000005.1"/>
</dbReference>
<dbReference type="EMBL" id="JAEMHM010000005">
    <property type="protein sequence ID" value="MBJ6724402.1"/>
    <property type="molecule type" value="Genomic_DNA"/>
</dbReference>
<evidence type="ECO:0000313" key="4">
    <source>
        <dbReference type="Proteomes" id="UP000636888"/>
    </source>
</evidence>
<evidence type="ECO:0000256" key="1">
    <source>
        <dbReference type="PROSITE-ProRule" id="PRU00169"/>
    </source>
</evidence>
<dbReference type="PANTHER" id="PTHR43228">
    <property type="entry name" value="TWO-COMPONENT RESPONSE REGULATOR"/>
    <property type="match status" value="1"/>
</dbReference>
<dbReference type="InterPro" id="IPR001789">
    <property type="entry name" value="Sig_transdc_resp-reg_receiver"/>
</dbReference>
<organism evidence="3 4">
    <name type="scientific">Geomesophilobacter sediminis</name>
    <dbReference type="NCBI Taxonomy" id="2798584"/>
    <lineage>
        <taxon>Bacteria</taxon>
        <taxon>Pseudomonadati</taxon>
        <taxon>Thermodesulfobacteriota</taxon>
        <taxon>Desulfuromonadia</taxon>
        <taxon>Geobacterales</taxon>
        <taxon>Geobacteraceae</taxon>
        <taxon>Geomesophilobacter</taxon>
    </lineage>
</organism>
<proteinExistence type="predicted"/>
<name>A0A8J7LYA3_9BACT</name>
<evidence type="ECO:0000259" key="2">
    <source>
        <dbReference type="PROSITE" id="PS50110"/>
    </source>
</evidence>
<dbReference type="InterPro" id="IPR011006">
    <property type="entry name" value="CheY-like_superfamily"/>
</dbReference>
<dbReference type="AlphaFoldDB" id="A0A8J7LYA3"/>
<dbReference type="Pfam" id="PF00072">
    <property type="entry name" value="Response_reg"/>
    <property type="match status" value="1"/>
</dbReference>
<dbReference type="Proteomes" id="UP000636888">
    <property type="component" value="Unassembled WGS sequence"/>
</dbReference>
<dbReference type="SMART" id="SM00448">
    <property type="entry name" value="REC"/>
    <property type="match status" value="1"/>
</dbReference>
<sequence>MKILIVDDEALGRQLMALHLSRYGYCDQAGSGLEAISLVHDALEADAPYDLICLDICMAGMSGFEALSTLRALEQRGGRQTRSTVVLVTAGRFTEGDVNRLFDAGGDYLLCKPYDRAALQGVLTQAGLA</sequence>
<dbReference type="Gene3D" id="3.40.50.2300">
    <property type="match status" value="1"/>
</dbReference>
<dbReference type="InterPro" id="IPR052048">
    <property type="entry name" value="ST_Response_Regulator"/>
</dbReference>
<feature type="modified residue" description="4-aspartylphosphate" evidence="1">
    <location>
        <position position="55"/>
    </location>
</feature>
<reference evidence="3" key="1">
    <citation type="submission" date="2020-12" db="EMBL/GenBank/DDBJ databases">
        <title>Geomonas sp. Red875, isolated from river sediment.</title>
        <authorList>
            <person name="Xu Z."/>
            <person name="Zhang Z."/>
            <person name="Masuda Y."/>
            <person name="Itoh H."/>
            <person name="Senoo K."/>
        </authorList>
    </citation>
    <scope>NUCLEOTIDE SEQUENCE</scope>
    <source>
        <strain evidence="3">Red875</strain>
    </source>
</reference>
<protein>
    <submittedName>
        <fullName evidence="3">Response regulator</fullName>
    </submittedName>
</protein>
<dbReference type="SUPFAM" id="SSF52172">
    <property type="entry name" value="CheY-like"/>
    <property type="match status" value="1"/>
</dbReference>
<dbReference type="GO" id="GO:0000160">
    <property type="term" value="P:phosphorelay signal transduction system"/>
    <property type="evidence" value="ECO:0007669"/>
    <property type="project" value="InterPro"/>
</dbReference>